<feature type="transmembrane region" description="Helical" evidence="1">
    <location>
        <begin position="6"/>
        <end position="29"/>
    </location>
</feature>
<dbReference type="AlphaFoldDB" id="R9WFP0"/>
<evidence type="ECO:0000313" key="3">
    <source>
        <dbReference type="Proteomes" id="UP000014360"/>
    </source>
</evidence>
<name>R9WFP0_LIMRT</name>
<keyword evidence="1" id="KW-1133">Transmembrane helix</keyword>
<dbReference type="KEGG" id="lrt:LRI_0631"/>
<evidence type="ECO:0000313" key="2">
    <source>
        <dbReference type="EMBL" id="AGN98841.1"/>
    </source>
</evidence>
<sequence>MTLNFSFPYFILVKYLYYIITIFYESLFLEKVTEILKY</sequence>
<accession>R9WFP0</accession>
<keyword evidence="1" id="KW-0812">Transmembrane</keyword>
<evidence type="ECO:0000256" key="1">
    <source>
        <dbReference type="SAM" id="Phobius"/>
    </source>
</evidence>
<dbReference type="EMBL" id="CP006011">
    <property type="protein sequence ID" value="AGN98841.1"/>
    <property type="molecule type" value="Genomic_DNA"/>
</dbReference>
<reference evidence="2 3" key="1">
    <citation type="submission" date="2013-06" db="EMBL/GenBank/DDBJ databases">
        <title>The Complete Genome Sequence of Lactobacillus reuteri I5007, a Probiotic Strain Isolated from Healthy Pig.</title>
        <authorList>
            <person name="Hou C."/>
            <person name="Qiao S."/>
            <person name="Zeng X."/>
            <person name="Ma X."/>
            <person name="Yang F."/>
        </authorList>
    </citation>
    <scope>NUCLEOTIDE SEQUENCE [LARGE SCALE GENOMIC DNA]</scope>
    <source>
        <strain evidence="2 3">I5007</strain>
    </source>
</reference>
<protein>
    <submittedName>
        <fullName evidence="2">Uncharacterized protein</fullName>
    </submittedName>
</protein>
<proteinExistence type="predicted"/>
<organism evidence="2 3">
    <name type="scientific">Limosilactobacillus reuteri I5007</name>
    <dbReference type="NCBI Taxonomy" id="1340495"/>
    <lineage>
        <taxon>Bacteria</taxon>
        <taxon>Bacillati</taxon>
        <taxon>Bacillota</taxon>
        <taxon>Bacilli</taxon>
        <taxon>Lactobacillales</taxon>
        <taxon>Lactobacillaceae</taxon>
        <taxon>Limosilactobacillus</taxon>
    </lineage>
</organism>
<dbReference type="Proteomes" id="UP000014360">
    <property type="component" value="Chromosome"/>
</dbReference>
<gene>
    <name evidence="2" type="ORF">LRI_0631</name>
</gene>
<dbReference type="HOGENOM" id="CLU_3329373_0_0_9"/>
<keyword evidence="1" id="KW-0472">Membrane</keyword>